<name>A0A7G1KXM3_9NOCA</name>
<dbReference type="KEGG" id="nwl:NWFMUON74_56560"/>
<dbReference type="EMBL" id="AP023396">
    <property type="protein sequence ID" value="BCK57884.1"/>
    <property type="molecule type" value="Genomic_DNA"/>
</dbReference>
<dbReference type="AlphaFoldDB" id="A0A7G1KXM3"/>
<evidence type="ECO:0000313" key="1">
    <source>
        <dbReference type="EMBL" id="BCK57884.1"/>
    </source>
</evidence>
<proteinExistence type="predicted"/>
<dbReference type="GeneID" id="80350091"/>
<dbReference type="Proteomes" id="UP000516173">
    <property type="component" value="Chromosome"/>
</dbReference>
<protein>
    <recommendedName>
        <fullName evidence="3">Nucleotide modification associated domain-containing protein</fullName>
    </recommendedName>
</protein>
<evidence type="ECO:0000313" key="2">
    <source>
        <dbReference type="Proteomes" id="UP000516173"/>
    </source>
</evidence>
<gene>
    <name evidence="1" type="ORF">NWFMUON74_56560</name>
</gene>
<accession>A0A7G1KXM3</accession>
<sequence>MAEVADSASIKGAIMRLHAAKNAAYRDAWKKRGEVIGVMANLARKVDRLEYVSVDAIATADESMADTAIDLLVYSVKYLTFLADRDTSIAEHLYGDTEVSPPYSDGTAGFDSLVTRIQFSTDGPLPSSLPAAVQGVAATFNQLEQCFVPGRPTPIERRFRLGQQLVRDAVKLVGMLVRHAPEQLVLAFHPYDQGRYQ</sequence>
<keyword evidence="2" id="KW-1185">Reference proteome</keyword>
<evidence type="ECO:0008006" key="3">
    <source>
        <dbReference type="Google" id="ProtNLM"/>
    </source>
</evidence>
<organism evidence="1 2">
    <name type="scientific">Nocardia wallacei</name>
    <dbReference type="NCBI Taxonomy" id="480035"/>
    <lineage>
        <taxon>Bacteria</taxon>
        <taxon>Bacillati</taxon>
        <taxon>Actinomycetota</taxon>
        <taxon>Actinomycetes</taxon>
        <taxon>Mycobacteriales</taxon>
        <taxon>Nocardiaceae</taxon>
        <taxon>Nocardia</taxon>
    </lineage>
</organism>
<dbReference type="RefSeq" id="WP_187684724.1">
    <property type="nucleotide sequence ID" value="NZ_AP023396.1"/>
</dbReference>
<reference evidence="1 2" key="1">
    <citation type="submission" date="2020-08" db="EMBL/GenBank/DDBJ databases">
        <title>Genome Sequencing of Nocardia wallacei strain FMUON74 and assembly.</title>
        <authorList>
            <person name="Toyokawa M."/>
            <person name="Uesaka K."/>
        </authorList>
    </citation>
    <scope>NUCLEOTIDE SEQUENCE [LARGE SCALE GENOMIC DNA]</scope>
    <source>
        <strain evidence="1 2">FMUON74</strain>
    </source>
</reference>